<dbReference type="Proteomes" id="UP000236497">
    <property type="component" value="Unassembled WGS sequence"/>
</dbReference>
<reference evidence="4 5" key="1">
    <citation type="submission" date="2015-06" db="EMBL/GenBank/DDBJ databases">
        <authorList>
            <person name="Wibberg Daniel"/>
        </authorList>
    </citation>
    <scope>NUCLEOTIDE SEQUENCE [LARGE SCALE GENOMIC DNA]</scope>
    <source>
        <strain evidence="4 5">T3/55T</strain>
    </source>
</reference>
<dbReference type="OrthoDB" id="9803892at2"/>
<protein>
    <recommendedName>
        <fullName evidence="2">dTDP-4-dehydrorhamnose reductase</fullName>
        <ecNumber evidence="2">1.1.1.133</ecNumber>
    </recommendedName>
</protein>
<evidence type="ECO:0000313" key="5">
    <source>
        <dbReference type="Proteomes" id="UP000236497"/>
    </source>
</evidence>
<keyword evidence="5" id="KW-1185">Reference proteome</keyword>
<comment type="similarity">
    <text evidence="1 2">Belongs to the dTDP-4-dehydrorhamnose reductase family.</text>
</comment>
<evidence type="ECO:0000259" key="3">
    <source>
        <dbReference type="Pfam" id="PF04321"/>
    </source>
</evidence>
<dbReference type="GO" id="GO:0008831">
    <property type="term" value="F:dTDP-4-dehydrorhamnose reductase activity"/>
    <property type="evidence" value="ECO:0007669"/>
    <property type="project" value="UniProtKB-EC"/>
</dbReference>
<dbReference type="Pfam" id="PF04321">
    <property type="entry name" value="RmlD_sub_bind"/>
    <property type="match status" value="1"/>
</dbReference>
<dbReference type="GO" id="GO:0019305">
    <property type="term" value="P:dTDP-rhamnose biosynthetic process"/>
    <property type="evidence" value="ECO:0007669"/>
    <property type="project" value="UniProtKB-UniPathway"/>
</dbReference>
<dbReference type="InterPro" id="IPR029903">
    <property type="entry name" value="RmlD-like-bd"/>
</dbReference>
<proteinExistence type="inferred from homology"/>
<name>A0A0H5SF52_HERHM</name>
<evidence type="ECO:0000256" key="2">
    <source>
        <dbReference type="RuleBase" id="RU364082"/>
    </source>
</evidence>
<dbReference type="SUPFAM" id="SSF51735">
    <property type="entry name" value="NAD(P)-binding Rossmann-fold domains"/>
    <property type="match status" value="1"/>
</dbReference>
<dbReference type="EMBL" id="CVTD020000010">
    <property type="protein sequence ID" value="CRZ34107.1"/>
    <property type="molecule type" value="Genomic_DNA"/>
</dbReference>
<dbReference type="UniPathway" id="UPA00124"/>
<organism evidence="4 5">
    <name type="scientific">Herbinix hemicellulosilytica</name>
    <dbReference type="NCBI Taxonomy" id="1564487"/>
    <lineage>
        <taxon>Bacteria</taxon>
        <taxon>Bacillati</taxon>
        <taxon>Bacillota</taxon>
        <taxon>Clostridia</taxon>
        <taxon>Lachnospirales</taxon>
        <taxon>Lachnospiraceae</taxon>
        <taxon>Herbinix</taxon>
    </lineage>
</organism>
<dbReference type="CDD" id="cd05254">
    <property type="entry name" value="dTDP_HR_like_SDR_e"/>
    <property type="match status" value="1"/>
</dbReference>
<sequence>MKILIIGATGMAGHMISMYFIKTGHEVTALSRKKFSYCKNIIADITDFSILRGIIEAGDYDAVINAVGILNQEAEKNKPLAVLLNSYLPHFLSDITENIKTKVIHLSTDCVFSGKTGGYNENSLPDGTDFYSESKALGELNDEKNLTFRTSIIGPDPDENGIGLFNWFMKQEGTVKGYTKVIWTGVTTLTMAKAAERALIENITGLYHLVNNCPISKYNLLKMFNKHVRNGQLDIIPFDTENVNKSLVNTRTDFSFKVPDYETMIIEMKEWILNHKELYPHYQII</sequence>
<keyword evidence="2" id="KW-0560">Oxidoreductase</keyword>
<comment type="pathway">
    <text evidence="2">Carbohydrate biosynthesis; dTDP-L-rhamnose biosynthesis.</text>
</comment>
<dbReference type="AlphaFoldDB" id="A0A0H5SF52"/>
<dbReference type="EC" id="1.1.1.133" evidence="2"/>
<dbReference type="Gene3D" id="3.40.50.720">
    <property type="entry name" value="NAD(P)-binding Rossmann-like Domain"/>
    <property type="match status" value="1"/>
</dbReference>
<dbReference type="InterPro" id="IPR005913">
    <property type="entry name" value="dTDP_dehydrorham_reduct"/>
</dbReference>
<evidence type="ECO:0000256" key="1">
    <source>
        <dbReference type="ARBA" id="ARBA00010944"/>
    </source>
</evidence>
<feature type="domain" description="RmlD-like substrate binding" evidence="3">
    <location>
        <begin position="1"/>
        <end position="246"/>
    </location>
</feature>
<dbReference type="GO" id="GO:0005829">
    <property type="term" value="C:cytosol"/>
    <property type="evidence" value="ECO:0007669"/>
    <property type="project" value="TreeGrafter"/>
</dbReference>
<comment type="function">
    <text evidence="2">Catalyzes the reduction of dTDP-6-deoxy-L-lyxo-4-hexulose to yield dTDP-L-rhamnose.</text>
</comment>
<dbReference type="RefSeq" id="WP_103202220.1">
    <property type="nucleotide sequence ID" value="NZ_CVTD020000010.1"/>
</dbReference>
<gene>
    <name evidence="4" type="ORF">HHT355_0904</name>
</gene>
<dbReference type="PANTHER" id="PTHR10491:SF4">
    <property type="entry name" value="METHIONINE ADENOSYLTRANSFERASE 2 SUBUNIT BETA"/>
    <property type="match status" value="1"/>
</dbReference>
<dbReference type="InterPro" id="IPR036291">
    <property type="entry name" value="NAD(P)-bd_dom_sf"/>
</dbReference>
<accession>A0A0H5SF52</accession>
<keyword evidence="2" id="KW-0521">NADP</keyword>
<dbReference type="PANTHER" id="PTHR10491">
    <property type="entry name" value="DTDP-4-DEHYDRORHAMNOSE REDUCTASE"/>
    <property type="match status" value="1"/>
</dbReference>
<evidence type="ECO:0000313" key="4">
    <source>
        <dbReference type="EMBL" id="CRZ34107.1"/>
    </source>
</evidence>